<evidence type="ECO:0000313" key="9">
    <source>
        <dbReference type="Proteomes" id="UP001589792"/>
    </source>
</evidence>
<evidence type="ECO:0000256" key="2">
    <source>
        <dbReference type="ARBA" id="ARBA00008072"/>
    </source>
</evidence>
<dbReference type="Pfam" id="PF00107">
    <property type="entry name" value="ADH_zinc_N"/>
    <property type="match status" value="1"/>
</dbReference>
<dbReference type="SUPFAM" id="SSF51735">
    <property type="entry name" value="NAD(P)-binding Rossmann-fold domains"/>
    <property type="match status" value="1"/>
</dbReference>
<dbReference type="Gene3D" id="3.40.50.720">
    <property type="entry name" value="NAD(P)-binding Rossmann-like Domain"/>
    <property type="match status" value="1"/>
</dbReference>
<organism evidence="8 9">
    <name type="scientific">Serratia aquatilis</name>
    <dbReference type="NCBI Taxonomy" id="1737515"/>
    <lineage>
        <taxon>Bacteria</taxon>
        <taxon>Pseudomonadati</taxon>
        <taxon>Pseudomonadota</taxon>
        <taxon>Gammaproteobacteria</taxon>
        <taxon>Enterobacterales</taxon>
        <taxon>Yersiniaceae</taxon>
        <taxon>Serratia</taxon>
    </lineage>
</organism>
<dbReference type="RefSeq" id="WP_380674561.1">
    <property type="nucleotide sequence ID" value="NZ_CP173186.1"/>
</dbReference>
<dbReference type="PANTHER" id="PTHR43161:SF9">
    <property type="entry name" value="SORBITOL DEHYDROGENASE"/>
    <property type="match status" value="1"/>
</dbReference>
<protein>
    <submittedName>
        <fullName evidence="8">NAD(P)-dependent alcohol dehydrogenase</fullName>
    </submittedName>
</protein>
<keyword evidence="9" id="KW-1185">Reference proteome</keyword>
<dbReference type="Pfam" id="PF08240">
    <property type="entry name" value="ADH_N"/>
    <property type="match status" value="1"/>
</dbReference>
<evidence type="ECO:0000256" key="3">
    <source>
        <dbReference type="ARBA" id="ARBA00022723"/>
    </source>
</evidence>
<evidence type="ECO:0000259" key="7">
    <source>
        <dbReference type="SMART" id="SM00829"/>
    </source>
</evidence>
<evidence type="ECO:0000256" key="4">
    <source>
        <dbReference type="ARBA" id="ARBA00022833"/>
    </source>
</evidence>
<dbReference type="PANTHER" id="PTHR43161">
    <property type="entry name" value="SORBITOL DEHYDROGENASE"/>
    <property type="match status" value="1"/>
</dbReference>
<proteinExistence type="inferred from homology"/>
<keyword evidence="5" id="KW-0560">Oxidoreductase</keyword>
<name>A0ABV6ECH2_9GAMM</name>
<sequence>MKALVLEEKGRIAIQNCQFEEELGNDDVHIKIHSVGICGSDVHYYQHGRIGPFVVNAPMVLGHEAAGVVLATGKNVTHLKPGDRVCMEPGIPDFQSVQSRSGLYNLDPSVRFWATPPIHGCLRESVIHPAAFTFKLPDNVSFAEGAMVEPLAIGMHAATKAGIKPGDIALVLGAGPIGVVTALAALAGGCAEVIICDLFDEKLAVAANYAGLHAVNLKTGNLAQKVADLTSGNGVDVVFECSGAKPAIGSISEHIAPGGTAVLVGMPIDAAPMDIVAAQAKEVTFKTIFRYANMYPRTLRLLSSGKLQVQPLISQTFKFKDSVAAFERAAAGHPTDIKIMLEME</sequence>
<evidence type="ECO:0000256" key="5">
    <source>
        <dbReference type="ARBA" id="ARBA00023002"/>
    </source>
</evidence>
<dbReference type="InterPro" id="IPR002328">
    <property type="entry name" value="ADH_Zn_CS"/>
</dbReference>
<dbReference type="InterPro" id="IPR013149">
    <property type="entry name" value="ADH-like_C"/>
</dbReference>
<dbReference type="CDD" id="cd05285">
    <property type="entry name" value="sorbitol_DH"/>
    <property type="match status" value="1"/>
</dbReference>
<dbReference type="Proteomes" id="UP001589792">
    <property type="component" value="Unassembled WGS sequence"/>
</dbReference>
<dbReference type="Gene3D" id="3.90.180.10">
    <property type="entry name" value="Medium-chain alcohol dehydrogenases, catalytic domain"/>
    <property type="match status" value="1"/>
</dbReference>
<evidence type="ECO:0000313" key="8">
    <source>
        <dbReference type="EMBL" id="MFC0226712.1"/>
    </source>
</evidence>
<reference evidence="8 9" key="1">
    <citation type="submission" date="2024-09" db="EMBL/GenBank/DDBJ databases">
        <authorList>
            <person name="Sun Q."/>
            <person name="Mori K."/>
        </authorList>
    </citation>
    <scope>NUCLEOTIDE SEQUENCE [LARGE SCALE GENOMIC DNA]</scope>
    <source>
        <strain evidence="8 9">CCM 8626</strain>
    </source>
</reference>
<dbReference type="InterPro" id="IPR011032">
    <property type="entry name" value="GroES-like_sf"/>
</dbReference>
<feature type="domain" description="Enoyl reductase (ER)" evidence="7">
    <location>
        <begin position="10"/>
        <end position="341"/>
    </location>
</feature>
<dbReference type="InterPro" id="IPR036291">
    <property type="entry name" value="NAD(P)-bd_dom_sf"/>
</dbReference>
<comment type="cofactor">
    <cofactor evidence="1 6">
        <name>Zn(2+)</name>
        <dbReference type="ChEBI" id="CHEBI:29105"/>
    </cofactor>
</comment>
<evidence type="ECO:0000256" key="1">
    <source>
        <dbReference type="ARBA" id="ARBA00001947"/>
    </source>
</evidence>
<dbReference type="SMART" id="SM00829">
    <property type="entry name" value="PKS_ER"/>
    <property type="match status" value="1"/>
</dbReference>
<dbReference type="InterPro" id="IPR013154">
    <property type="entry name" value="ADH-like_N"/>
</dbReference>
<dbReference type="EMBL" id="JBHLXG010000008">
    <property type="protein sequence ID" value="MFC0226712.1"/>
    <property type="molecule type" value="Genomic_DNA"/>
</dbReference>
<dbReference type="InterPro" id="IPR020843">
    <property type="entry name" value="ER"/>
</dbReference>
<keyword evidence="3 6" id="KW-0479">Metal-binding</keyword>
<dbReference type="PROSITE" id="PS00059">
    <property type="entry name" value="ADH_ZINC"/>
    <property type="match status" value="1"/>
</dbReference>
<dbReference type="InterPro" id="IPR045306">
    <property type="entry name" value="SDH-like"/>
</dbReference>
<comment type="similarity">
    <text evidence="2 6">Belongs to the zinc-containing alcohol dehydrogenase family.</text>
</comment>
<evidence type="ECO:0000256" key="6">
    <source>
        <dbReference type="RuleBase" id="RU361277"/>
    </source>
</evidence>
<gene>
    <name evidence="8" type="ORF">ACFFJ3_09410</name>
</gene>
<comment type="caution">
    <text evidence="8">The sequence shown here is derived from an EMBL/GenBank/DDBJ whole genome shotgun (WGS) entry which is preliminary data.</text>
</comment>
<keyword evidence="4 6" id="KW-0862">Zinc</keyword>
<dbReference type="SUPFAM" id="SSF50129">
    <property type="entry name" value="GroES-like"/>
    <property type="match status" value="1"/>
</dbReference>
<accession>A0ABV6ECH2</accession>